<dbReference type="Gene3D" id="2.40.30.10">
    <property type="entry name" value="Translation factors"/>
    <property type="match status" value="2"/>
</dbReference>
<evidence type="ECO:0000259" key="3">
    <source>
        <dbReference type="PROSITE" id="PS51722"/>
    </source>
</evidence>
<dbReference type="InterPro" id="IPR000795">
    <property type="entry name" value="T_Tr_GTP-bd_dom"/>
</dbReference>
<dbReference type="Pfam" id="PF00009">
    <property type="entry name" value="GTP_EFTU"/>
    <property type="match status" value="1"/>
</dbReference>
<dbReference type="PRINTS" id="PR00315">
    <property type="entry name" value="ELONGATNFCT"/>
</dbReference>
<dbReference type="FunFam" id="2.40.30.10:FF:000159">
    <property type="entry name" value="Translation elongation factor alpha"/>
    <property type="match status" value="1"/>
</dbReference>
<protein>
    <submittedName>
        <fullName evidence="4">Elongation factor 1 alpha long form</fullName>
    </submittedName>
</protein>
<dbReference type="InterPro" id="IPR031157">
    <property type="entry name" value="G_TR_CS"/>
</dbReference>
<dbReference type="PROSITE" id="PS51722">
    <property type="entry name" value="G_TR_2"/>
    <property type="match status" value="1"/>
</dbReference>
<dbReference type="EMBL" id="MK072068">
    <property type="protein sequence ID" value="AYV78014.1"/>
    <property type="molecule type" value="Genomic_DNA"/>
</dbReference>
<organism evidence="4">
    <name type="scientific">Edafosvirus sp</name>
    <dbReference type="NCBI Taxonomy" id="2487765"/>
    <lineage>
        <taxon>Viruses</taxon>
        <taxon>Varidnaviria</taxon>
        <taxon>Bamfordvirae</taxon>
        <taxon>Nucleocytoviricota</taxon>
        <taxon>Megaviricetes</taxon>
        <taxon>Imitervirales</taxon>
        <taxon>Mimiviridae</taxon>
        <taxon>Klosneuvirinae</taxon>
    </lineage>
</organism>
<keyword evidence="2" id="KW-0342">GTP-binding</keyword>
<dbReference type="PROSITE" id="PS00301">
    <property type="entry name" value="G_TR_1"/>
    <property type="match status" value="1"/>
</dbReference>
<keyword evidence="4" id="KW-0648">Protein biosynthesis</keyword>
<dbReference type="Gene3D" id="3.40.50.300">
    <property type="entry name" value="P-loop containing nucleotide triphosphate hydrolases"/>
    <property type="match status" value="1"/>
</dbReference>
<dbReference type="SUPFAM" id="SSF52540">
    <property type="entry name" value="P-loop containing nucleoside triphosphate hydrolases"/>
    <property type="match status" value="1"/>
</dbReference>
<dbReference type="SUPFAM" id="SSF50465">
    <property type="entry name" value="EF-Tu/eEF-1alpha/eIF2-gamma C-terminal domain"/>
    <property type="match status" value="1"/>
</dbReference>
<dbReference type="FunFam" id="2.40.30.10:FF:000115">
    <property type="entry name" value="Eukaryotic translation elongation factor 1 alpha"/>
    <property type="match status" value="1"/>
</dbReference>
<sequence>MSTNPREEQKKTITAGGQNKKHVSIATLGHIDAGKSTTTGHLLFKLGGIDERTMQKLSEEAEIMGKGSFKYAFFCDKQKEERERGITITIATKEFFTNNFHYTIVDCPGHQSYIKNMISGASQVDVAMLMVPADGGFTTAIAKANHKAAQVQGQTRQHANLALLLGIKQLIVCVNKMDCETAKYSQERFEEIRDEMRNMLVQVGWNKKFVMESVPILPISGFQGDNLIDKSDKMPWWKGTEVKAGDETCTVTTVYDALDNYVKIPKRSPDLPLRMPVSGIHKIKGVGDVITGRIEQGTVSPGAEVIFVPSYFTNKSAGKVFTVEMHHKSVPQAETGDNVGLNIKGLTKETMPKSGDIMILKNDSSLKKVAKFTAQVQVLEHPNELQVGFCPIGFVRTAHAACKLSKIVWKMGKDTNNQKVQDPTGLKSKDMAEVIFEPTMPFTVETFAKCEGLGRIAFMDSNTVIMLGKITDVEYVD</sequence>
<dbReference type="CDD" id="cd01883">
    <property type="entry name" value="EF1_alpha"/>
    <property type="match status" value="1"/>
</dbReference>
<dbReference type="Pfam" id="PF22594">
    <property type="entry name" value="GTP-eEF1A_C"/>
    <property type="match status" value="1"/>
</dbReference>
<feature type="domain" description="Tr-type G" evidence="3">
    <location>
        <begin position="20"/>
        <end position="266"/>
    </location>
</feature>
<keyword evidence="1" id="KW-0547">Nucleotide-binding</keyword>
<dbReference type="InterPro" id="IPR009001">
    <property type="entry name" value="Transl_elong_EF1A/Init_IF2_C"/>
</dbReference>
<reference evidence="4" key="1">
    <citation type="submission" date="2018-10" db="EMBL/GenBank/DDBJ databases">
        <title>Hidden diversity of soil giant viruses.</title>
        <authorList>
            <person name="Schulz F."/>
            <person name="Alteio L."/>
            <person name="Goudeau D."/>
            <person name="Ryan E.M."/>
            <person name="Malmstrom R.R."/>
            <person name="Blanchard J."/>
            <person name="Woyke T."/>
        </authorList>
    </citation>
    <scope>NUCLEOTIDE SEQUENCE</scope>
    <source>
        <strain evidence="4">EDV1</strain>
    </source>
</reference>
<dbReference type="InterPro" id="IPR004161">
    <property type="entry name" value="EFTu-like_2"/>
</dbReference>
<dbReference type="InterPro" id="IPR009000">
    <property type="entry name" value="Transl_B-barrel_sf"/>
</dbReference>
<dbReference type="SUPFAM" id="SSF50447">
    <property type="entry name" value="Translation proteins"/>
    <property type="match status" value="1"/>
</dbReference>
<evidence type="ECO:0000256" key="2">
    <source>
        <dbReference type="ARBA" id="ARBA00023134"/>
    </source>
</evidence>
<accession>A0A3G4ZUM2</accession>
<dbReference type="GO" id="GO:0003924">
    <property type="term" value="F:GTPase activity"/>
    <property type="evidence" value="ECO:0007669"/>
    <property type="project" value="InterPro"/>
</dbReference>
<name>A0A3G4ZUM2_9VIRU</name>
<dbReference type="InterPro" id="IPR027417">
    <property type="entry name" value="P-loop_NTPase"/>
</dbReference>
<dbReference type="InterPro" id="IPR054696">
    <property type="entry name" value="GTP-eEF1A_C"/>
</dbReference>
<dbReference type="PANTHER" id="PTHR23115">
    <property type="entry name" value="TRANSLATION FACTOR"/>
    <property type="match status" value="1"/>
</dbReference>
<gene>
    <name evidence="4" type="ORF">Edafosvirus3_92</name>
</gene>
<dbReference type="GO" id="GO:0005525">
    <property type="term" value="F:GTP binding"/>
    <property type="evidence" value="ECO:0007669"/>
    <property type="project" value="UniProtKB-KW"/>
</dbReference>
<keyword evidence="4" id="KW-0251">Elongation factor</keyword>
<dbReference type="CDD" id="cd03705">
    <property type="entry name" value="EF1_alpha_III"/>
    <property type="match status" value="1"/>
</dbReference>
<evidence type="ECO:0000313" key="4">
    <source>
        <dbReference type="EMBL" id="AYV78014.1"/>
    </source>
</evidence>
<dbReference type="Pfam" id="PF03144">
    <property type="entry name" value="GTP_EFTU_D2"/>
    <property type="match status" value="1"/>
</dbReference>
<dbReference type="InterPro" id="IPR050100">
    <property type="entry name" value="TRAFAC_GTPase_members"/>
</dbReference>
<evidence type="ECO:0000256" key="1">
    <source>
        <dbReference type="ARBA" id="ARBA00022741"/>
    </source>
</evidence>
<proteinExistence type="predicted"/>